<dbReference type="PANTHER" id="PTHR23081:SF36">
    <property type="entry name" value="RNA POLYMERASE II SUBUNIT A C-TERMINAL DOMAIN PHOSPHATASE"/>
    <property type="match status" value="1"/>
</dbReference>
<dbReference type="GeneID" id="37029167"/>
<feature type="compositionally biased region" description="Acidic residues" evidence="7">
    <location>
        <begin position="874"/>
        <end position="900"/>
    </location>
</feature>
<dbReference type="EC" id="3.1.3.16" evidence="6"/>
<accession>A0A316UVP3</accession>
<evidence type="ECO:0000256" key="6">
    <source>
        <dbReference type="RuleBase" id="RU366066"/>
    </source>
</evidence>
<dbReference type="InterPro" id="IPR036420">
    <property type="entry name" value="BRCT_dom_sf"/>
</dbReference>
<dbReference type="NCBIfam" id="TIGR02250">
    <property type="entry name" value="FCP1_euk"/>
    <property type="match status" value="1"/>
</dbReference>
<dbReference type="STRING" id="1569628.A0A316UVP3"/>
<evidence type="ECO:0000256" key="4">
    <source>
        <dbReference type="ARBA" id="ARBA00047761"/>
    </source>
</evidence>
<comment type="subcellular location">
    <subcellularLocation>
        <location evidence="1 6">Nucleus</location>
    </subcellularLocation>
</comment>
<dbReference type="InterPro" id="IPR001357">
    <property type="entry name" value="BRCT_dom"/>
</dbReference>
<feature type="compositionally biased region" description="Pro residues" evidence="7">
    <location>
        <begin position="437"/>
        <end position="455"/>
    </location>
</feature>
<comment type="catalytic activity">
    <reaction evidence="5 6">
        <text>O-phospho-L-threonyl-[protein] + H2O = L-threonyl-[protein] + phosphate</text>
        <dbReference type="Rhea" id="RHEA:47004"/>
        <dbReference type="Rhea" id="RHEA-COMP:11060"/>
        <dbReference type="Rhea" id="RHEA-COMP:11605"/>
        <dbReference type="ChEBI" id="CHEBI:15377"/>
        <dbReference type="ChEBI" id="CHEBI:30013"/>
        <dbReference type="ChEBI" id="CHEBI:43474"/>
        <dbReference type="ChEBI" id="CHEBI:61977"/>
        <dbReference type="EC" id="3.1.3.16"/>
    </reaction>
</comment>
<feature type="region of interest" description="Disordered" evidence="7">
    <location>
        <begin position="250"/>
        <end position="457"/>
    </location>
</feature>
<feature type="compositionally biased region" description="Low complexity" evidence="7">
    <location>
        <begin position="250"/>
        <end position="314"/>
    </location>
</feature>
<dbReference type="Gene3D" id="3.40.50.1000">
    <property type="entry name" value="HAD superfamily/HAD-like"/>
    <property type="match status" value="1"/>
</dbReference>
<feature type="compositionally biased region" description="Polar residues" evidence="7">
    <location>
        <begin position="828"/>
        <end position="844"/>
    </location>
</feature>
<dbReference type="InterPro" id="IPR039189">
    <property type="entry name" value="Fcp1"/>
</dbReference>
<feature type="compositionally biased region" description="Pro residues" evidence="7">
    <location>
        <begin position="315"/>
        <end position="324"/>
    </location>
</feature>
<evidence type="ECO:0000259" key="9">
    <source>
        <dbReference type="PROSITE" id="PS50969"/>
    </source>
</evidence>
<dbReference type="SUPFAM" id="SSF56784">
    <property type="entry name" value="HAD-like"/>
    <property type="match status" value="1"/>
</dbReference>
<dbReference type="Gene3D" id="3.40.50.10190">
    <property type="entry name" value="BRCT domain"/>
    <property type="match status" value="1"/>
</dbReference>
<protein>
    <recommendedName>
        <fullName evidence="6">RNA polymerase II subunit A C-terminal domain phosphatase</fullName>
        <ecNumber evidence="6">3.1.3.16</ecNumber>
    </recommendedName>
</protein>
<sequence>MASTCDHPIQAGGMCAICGMVLSDDQTSGSISMMHDTESVTVSRQEARRLDTESTKHLLDQRKLALIVDLDQTIIHATVDPTVGEWLRNPENPNYEALKGVGSFRLGMDGKAILDAGKDPKQQGSSSSSADDNEGCWYYVKPRPGLHEFLHKLSEKYELHVYTMGTRSYADCVCKLVDPDGALFGTRILSRDENGSLVQKSLSRLFPMDTSMVVIIDDRGDVWQWSPNLIKVIPYDFFVGSGDINAGFLPAQTGPGTSTPATPAATPLESSSSASSSSSSATPDSAPVSSPDAGSVASSSSDTTAPSEAADSSSPQPPPPPPPAKDTRSPTDKLNDAAEKEEARSAEREVKVKAEQSQKSIVSEQLDARPLARMQEQLDEKFGITSSNRSTPASEGVSPASESSATPVKDETPSSAAAEVAPATNGTTHQNQYETSPPAPPPPAPSDSDAPPPQAPAHALLRDTDRELDRVKEILDEIHTTWFSRWDEYVKIYPGATTSSQPSDPDSSTASSSTGPVKPTVMAIISELKKRVLSDCDIVFSSLIPLSGRLDDSEYFWMAIEYGATCAPELKAETTHLVAAKVGTAKVQAAQRQQGTQVVWPSWLHDSIAHWHKMPEEPYALPPCIGNGDDVVSSAHPTDDDLSSDDLDFAMDGDDDTTAGSQEALETGGDKGVGSSTGPSNGQGAPSSSAPAGGGNAPSSGSQDSWALDAVGWAEADKELQEFLDGSEGDDEAGEDEGGSVFFGDDDEDDGQVDGTNTPSGRRKRPAGKRSRRSTPSVNGDGLGESSQSIRLVEDPPSSSTSDGGNKRRRMVATATKQPDGTYRATGDVSTQVVDGAGETSSAKAKSPRKQPPPPGQSRSHTNSVDSSASDGAADGDDTQAFMEDLEHELEAAMDDGEDD</sequence>
<dbReference type="AlphaFoldDB" id="A0A316UVP3"/>
<dbReference type="SMART" id="SM00577">
    <property type="entry name" value="CPDc"/>
    <property type="match status" value="1"/>
</dbReference>
<dbReference type="Proteomes" id="UP000245884">
    <property type="component" value="Unassembled WGS sequence"/>
</dbReference>
<dbReference type="InterPro" id="IPR011947">
    <property type="entry name" value="FCP1_euk"/>
</dbReference>
<evidence type="ECO:0000256" key="5">
    <source>
        <dbReference type="ARBA" id="ARBA00048336"/>
    </source>
</evidence>
<feature type="domain" description="FCP1 homology" evidence="9">
    <location>
        <begin position="59"/>
        <end position="255"/>
    </location>
</feature>
<evidence type="ECO:0000313" key="10">
    <source>
        <dbReference type="EMBL" id="PWN28401.1"/>
    </source>
</evidence>
<dbReference type="InterPro" id="IPR004274">
    <property type="entry name" value="FCP1_dom"/>
</dbReference>
<keyword evidence="2 6" id="KW-0378">Hydrolase</keyword>
<feature type="compositionally biased region" description="Acidic residues" evidence="7">
    <location>
        <begin position="725"/>
        <end position="752"/>
    </location>
</feature>
<dbReference type="OrthoDB" id="10249888at2759"/>
<proteinExistence type="predicted"/>
<dbReference type="PROSITE" id="PS50969">
    <property type="entry name" value="FCP1"/>
    <property type="match status" value="1"/>
</dbReference>
<feature type="compositionally biased region" description="Basic and acidic residues" evidence="7">
    <location>
        <begin position="325"/>
        <end position="356"/>
    </location>
</feature>
<feature type="compositionally biased region" description="Basic residues" evidence="7">
    <location>
        <begin position="761"/>
        <end position="773"/>
    </location>
</feature>
<evidence type="ECO:0000256" key="7">
    <source>
        <dbReference type="SAM" id="MobiDB-lite"/>
    </source>
</evidence>
<name>A0A316UVP3_9BASI</name>
<evidence type="ECO:0000256" key="1">
    <source>
        <dbReference type="ARBA" id="ARBA00004123"/>
    </source>
</evidence>
<comment type="catalytic activity">
    <reaction evidence="4 6">
        <text>O-phospho-L-seryl-[protein] + H2O = L-seryl-[protein] + phosphate</text>
        <dbReference type="Rhea" id="RHEA:20629"/>
        <dbReference type="Rhea" id="RHEA-COMP:9863"/>
        <dbReference type="Rhea" id="RHEA-COMP:11604"/>
        <dbReference type="ChEBI" id="CHEBI:15377"/>
        <dbReference type="ChEBI" id="CHEBI:29999"/>
        <dbReference type="ChEBI" id="CHEBI:43474"/>
        <dbReference type="ChEBI" id="CHEBI:83421"/>
        <dbReference type="EC" id="3.1.3.16"/>
    </reaction>
</comment>
<evidence type="ECO:0000313" key="11">
    <source>
        <dbReference type="Proteomes" id="UP000245884"/>
    </source>
</evidence>
<feature type="compositionally biased region" description="Acidic residues" evidence="7">
    <location>
        <begin position="640"/>
        <end position="657"/>
    </location>
</feature>
<feature type="region of interest" description="Disordered" evidence="7">
    <location>
        <begin position="496"/>
        <end position="516"/>
    </location>
</feature>
<dbReference type="PANTHER" id="PTHR23081">
    <property type="entry name" value="RNA POLYMERASE II CTD PHOSPHATASE"/>
    <property type="match status" value="1"/>
</dbReference>
<dbReference type="EMBL" id="KZ819665">
    <property type="protein sequence ID" value="PWN28401.1"/>
    <property type="molecule type" value="Genomic_DNA"/>
</dbReference>
<dbReference type="PROSITE" id="PS50172">
    <property type="entry name" value="BRCT"/>
    <property type="match status" value="1"/>
</dbReference>
<reference evidence="10 11" key="1">
    <citation type="journal article" date="2018" name="Mol. Biol. Evol.">
        <title>Broad Genomic Sampling Reveals a Smut Pathogenic Ancestry of the Fungal Clade Ustilaginomycotina.</title>
        <authorList>
            <person name="Kijpornyongpan T."/>
            <person name="Mondo S.J."/>
            <person name="Barry K."/>
            <person name="Sandor L."/>
            <person name="Lee J."/>
            <person name="Lipzen A."/>
            <person name="Pangilinan J."/>
            <person name="LaButti K."/>
            <person name="Hainaut M."/>
            <person name="Henrissat B."/>
            <person name="Grigoriev I.V."/>
            <person name="Spatafora J.W."/>
            <person name="Aime M.C."/>
        </authorList>
    </citation>
    <scope>NUCLEOTIDE SEQUENCE [LARGE SCALE GENOMIC DNA]</scope>
    <source>
        <strain evidence="10 11">MCA 5214</strain>
    </source>
</reference>
<organism evidence="10 11">
    <name type="scientific">Jaminaea rosea</name>
    <dbReference type="NCBI Taxonomy" id="1569628"/>
    <lineage>
        <taxon>Eukaryota</taxon>
        <taxon>Fungi</taxon>
        <taxon>Dikarya</taxon>
        <taxon>Basidiomycota</taxon>
        <taxon>Ustilaginomycotina</taxon>
        <taxon>Exobasidiomycetes</taxon>
        <taxon>Microstromatales</taxon>
        <taxon>Microstromatales incertae sedis</taxon>
        <taxon>Jaminaea</taxon>
    </lineage>
</organism>
<dbReference type="GO" id="GO:0008420">
    <property type="term" value="F:RNA polymerase II CTD heptapeptide repeat phosphatase activity"/>
    <property type="evidence" value="ECO:0007669"/>
    <property type="project" value="UniProtKB-UniRule"/>
</dbReference>
<dbReference type="Pfam" id="PF03031">
    <property type="entry name" value="NIF"/>
    <property type="match status" value="1"/>
</dbReference>
<dbReference type="CDD" id="cd17729">
    <property type="entry name" value="BRCT_CTDP1"/>
    <property type="match status" value="1"/>
</dbReference>
<feature type="compositionally biased region" description="Polar residues" evidence="7">
    <location>
        <begin position="424"/>
        <end position="435"/>
    </location>
</feature>
<evidence type="ECO:0000259" key="8">
    <source>
        <dbReference type="PROSITE" id="PS50172"/>
    </source>
</evidence>
<dbReference type="Pfam" id="PF12738">
    <property type="entry name" value="PTCB-BRCT"/>
    <property type="match status" value="1"/>
</dbReference>
<evidence type="ECO:0000256" key="2">
    <source>
        <dbReference type="ARBA" id="ARBA00022801"/>
    </source>
</evidence>
<dbReference type="GO" id="GO:0005634">
    <property type="term" value="C:nucleus"/>
    <property type="evidence" value="ECO:0007669"/>
    <property type="project" value="UniProtKB-SubCell"/>
</dbReference>
<feature type="compositionally biased region" description="Polar residues" evidence="7">
    <location>
        <begin position="384"/>
        <end position="393"/>
    </location>
</feature>
<keyword evidence="11" id="KW-1185">Reference proteome</keyword>
<feature type="region of interest" description="Disordered" evidence="7">
    <location>
        <begin position="630"/>
        <end position="900"/>
    </location>
</feature>
<dbReference type="RefSeq" id="XP_025363013.1">
    <property type="nucleotide sequence ID" value="XM_025507344.1"/>
</dbReference>
<feature type="compositionally biased region" description="Low complexity" evidence="7">
    <location>
        <begin position="678"/>
        <end position="703"/>
    </location>
</feature>
<dbReference type="SUPFAM" id="SSF52113">
    <property type="entry name" value="BRCT domain"/>
    <property type="match status" value="1"/>
</dbReference>
<gene>
    <name evidence="10" type="ORF">BDZ90DRAFT_238612</name>
</gene>
<feature type="compositionally biased region" description="Low complexity" evidence="7">
    <location>
        <begin position="496"/>
        <end position="514"/>
    </location>
</feature>
<keyword evidence="3 6" id="KW-0539">Nucleus</keyword>
<feature type="domain" description="BRCT" evidence="8">
    <location>
        <begin position="528"/>
        <end position="621"/>
    </location>
</feature>
<dbReference type="InterPro" id="IPR036412">
    <property type="entry name" value="HAD-like_sf"/>
</dbReference>
<dbReference type="CDD" id="cd07521">
    <property type="entry name" value="HAD_FCP1-like"/>
    <property type="match status" value="1"/>
</dbReference>
<evidence type="ECO:0000256" key="3">
    <source>
        <dbReference type="ARBA" id="ARBA00023242"/>
    </source>
</evidence>
<comment type="function">
    <text evidence="6">This promotes the activity of RNA polymerase II.</text>
</comment>
<dbReference type="InterPro" id="IPR023214">
    <property type="entry name" value="HAD_sf"/>
</dbReference>